<dbReference type="InterPro" id="IPR036380">
    <property type="entry name" value="Isochorismatase-like_sf"/>
</dbReference>
<keyword evidence="4 9" id="KW-0378">Hydrolase</keyword>
<dbReference type="Gene3D" id="3.40.50.850">
    <property type="entry name" value="Isochorismatase-like"/>
    <property type="match status" value="1"/>
</dbReference>
<evidence type="ECO:0000256" key="2">
    <source>
        <dbReference type="ARBA" id="ARBA00022642"/>
    </source>
</evidence>
<comment type="pathway">
    <text evidence="5">Cofactor biosynthesis; nicotinate biosynthesis; nicotinate from nicotinamide: step 1/1.</text>
</comment>
<dbReference type="SUPFAM" id="SSF52499">
    <property type="entry name" value="Isochorismatase-like hydrolases"/>
    <property type="match status" value="1"/>
</dbReference>
<keyword evidence="3" id="KW-0479">Metal-binding</keyword>
<dbReference type="PANTHER" id="PTHR11080">
    <property type="entry name" value="PYRAZINAMIDASE/NICOTINAMIDASE"/>
    <property type="match status" value="1"/>
</dbReference>
<organism evidence="9">
    <name type="scientific">Peptoniphilus gorbachii</name>
    <dbReference type="NCBI Taxonomy" id="411567"/>
    <lineage>
        <taxon>Bacteria</taxon>
        <taxon>Bacillati</taxon>
        <taxon>Bacillota</taxon>
        <taxon>Tissierellia</taxon>
        <taxon>Tissierellales</taxon>
        <taxon>Peptoniphilaceae</taxon>
        <taxon>Peptoniphilus</taxon>
    </lineage>
</organism>
<evidence type="ECO:0000259" key="8">
    <source>
        <dbReference type="Pfam" id="PF00857"/>
    </source>
</evidence>
<dbReference type="GO" id="GO:0008936">
    <property type="term" value="F:nicotinamidase activity"/>
    <property type="evidence" value="ECO:0007669"/>
    <property type="project" value="UniProtKB-EC"/>
</dbReference>
<dbReference type="Pfam" id="PF00857">
    <property type="entry name" value="Isochorismatase"/>
    <property type="match status" value="1"/>
</dbReference>
<name>A0A6N2YCQ1_9FIRM</name>
<dbReference type="EMBL" id="CACRUP010000001">
    <property type="protein sequence ID" value="VYT63448.1"/>
    <property type="molecule type" value="Genomic_DNA"/>
</dbReference>
<dbReference type="CDD" id="cd00431">
    <property type="entry name" value="cysteine_hydrolases"/>
    <property type="match status" value="1"/>
</dbReference>
<gene>
    <name evidence="9" type="primary">rutB</name>
    <name evidence="9" type="ORF">PGLFYP46_00042</name>
</gene>
<dbReference type="EC" id="3.5.1.19" evidence="6"/>
<evidence type="ECO:0000256" key="1">
    <source>
        <dbReference type="ARBA" id="ARBA00006336"/>
    </source>
</evidence>
<accession>A0A6N2YCQ1</accession>
<proteinExistence type="inferred from homology"/>
<keyword evidence="2" id="KW-0662">Pyridine nucleotide biosynthesis</keyword>
<evidence type="ECO:0000256" key="3">
    <source>
        <dbReference type="ARBA" id="ARBA00022723"/>
    </source>
</evidence>
<evidence type="ECO:0000256" key="5">
    <source>
        <dbReference type="ARBA" id="ARBA00037900"/>
    </source>
</evidence>
<sequence>MKVLVVIDMQNDFISGSLKGEKTEKLLDKVVEQVKGFEGEVIYTLDTHYEDYLKTKEGENLPIKHCIKGSWGHEIADELKKTESFDKAKKFEKNTFASVELGDYLKSLDEKEGIDSIYFLGLVTDICVVSNALLVKGFLPEKNIYLYKDLTEGLTEEKKKSAIDVMESCHIKII</sequence>
<feature type="domain" description="Isochorismatase-like" evidence="8">
    <location>
        <begin position="3"/>
        <end position="169"/>
    </location>
</feature>
<dbReference type="InterPro" id="IPR052347">
    <property type="entry name" value="Isochorismatase_Nicotinamidase"/>
</dbReference>
<evidence type="ECO:0000256" key="4">
    <source>
        <dbReference type="ARBA" id="ARBA00022801"/>
    </source>
</evidence>
<reference evidence="9" key="1">
    <citation type="submission" date="2019-11" db="EMBL/GenBank/DDBJ databases">
        <authorList>
            <person name="Feng L."/>
        </authorList>
    </citation>
    <scope>NUCLEOTIDE SEQUENCE</scope>
    <source>
        <strain evidence="9">PgorbachiiLFYP46</strain>
    </source>
</reference>
<evidence type="ECO:0000313" key="9">
    <source>
        <dbReference type="EMBL" id="VYT63448.1"/>
    </source>
</evidence>
<dbReference type="InterPro" id="IPR000868">
    <property type="entry name" value="Isochorismatase-like_dom"/>
</dbReference>
<dbReference type="GO" id="GO:0046872">
    <property type="term" value="F:metal ion binding"/>
    <property type="evidence" value="ECO:0007669"/>
    <property type="project" value="UniProtKB-KW"/>
</dbReference>
<evidence type="ECO:0000256" key="7">
    <source>
        <dbReference type="ARBA" id="ARBA00043224"/>
    </source>
</evidence>
<dbReference type="RefSeq" id="WP_156699945.1">
    <property type="nucleotide sequence ID" value="NZ_CACRUP010000001.1"/>
</dbReference>
<dbReference type="PANTHER" id="PTHR11080:SF2">
    <property type="entry name" value="LD05707P"/>
    <property type="match status" value="1"/>
</dbReference>
<evidence type="ECO:0000256" key="6">
    <source>
        <dbReference type="ARBA" id="ARBA00039017"/>
    </source>
</evidence>
<protein>
    <recommendedName>
        <fullName evidence="6">nicotinamidase</fullName>
        <ecNumber evidence="6">3.5.1.19</ecNumber>
    </recommendedName>
    <alternativeName>
        <fullName evidence="7">Nicotinamide deamidase</fullName>
    </alternativeName>
</protein>
<comment type="similarity">
    <text evidence="1">Belongs to the isochorismatase family.</text>
</comment>
<dbReference type="GO" id="GO:0019363">
    <property type="term" value="P:pyridine nucleotide biosynthetic process"/>
    <property type="evidence" value="ECO:0007669"/>
    <property type="project" value="UniProtKB-KW"/>
</dbReference>
<dbReference type="AlphaFoldDB" id="A0A6N2YCQ1"/>